<name>A0AAN8WWN6_HALRR</name>
<dbReference type="Proteomes" id="UP001381693">
    <property type="component" value="Unassembled WGS sequence"/>
</dbReference>
<accession>A0AAN8WWN6</accession>
<feature type="region of interest" description="Disordered" evidence="1">
    <location>
        <begin position="38"/>
        <end position="76"/>
    </location>
</feature>
<sequence>MMFDAWSNYIIVLTERNLKLATLRFLCGYFKRNRPEQRGRIAEDAQPLNHPNGMNGHNGHNYSPYNRPFYPGDEAL</sequence>
<protein>
    <submittedName>
        <fullName evidence="2">Uncharacterized protein</fullName>
    </submittedName>
</protein>
<feature type="compositionally biased region" description="Low complexity" evidence="1">
    <location>
        <begin position="49"/>
        <end position="61"/>
    </location>
</feature>
<comment type="caution">
    <text evidence="2">The sequence shown here is derived from an EMBL/GenBank/DDBJ whole genome shotgun (WGS) entry which is preliminary data.</text>
</comment>
<dbReference type="EMBL" id="JAXCGZ010017708">
    <property type="protein sequence ID" value="KAK7067789.1"/>
    <property type="molecule type" value="Genomic_DNA"/>
</dbReference>
<gene>
    <name evidence="2" type="ORF">SK128_021642</name>
</gene>
<organism evidence="2 3">
    <name type="scientific">Halocaridina rubra</name>
    <name type="common">Hawaiian red shrimp</name>
    <dbReference type="NCBI Taxonomy" id="373956"/>
    <lineage>
        <taxon>Eukaryota</taxon>
        <taxon>Metazoa</taxon>
        <taxon>Ecdysozoa</taxon>
        <taxon>Arthropoda</taxon>
        <taxon>Crustacea</taxon>
        <taxon>Multicrustacea</taxon>
        <taxon>Malacostraca</taxon>
        <taxon>Eumalacostraca</taxon>
        <taxon>Eucarida</taxon>
        <taxon>Decapoda</taxon>
        <taxon>Pleocyemata</taxon>
        <taxon>Caridea</taxon>
        <taxon>Atyoidea</taxon>
        <taxon>Atyidae</taxon>
        <taxon>Halocaridina</taxon>
    </lineage>
</organism>
<evidence type="ECO:0000313" key="2">
    <source>
        <dbReference type="EMBL" id="KAK7067789.1"/>
    </source>
</evidence>
<evidence type="ECO:0000256" key="1">
    <source>
        <dbReference type="SAM" id="MobiDB-lite"/>
    </source>
</evidence>
<proteinExistence type="predicted"/>
<dbReference type="AlphaFoldDB" id="A0AAN8WWN6"/>
<keyword evidence="3" id="KW-1185">Reference proteome</keyword>
<evidence type="ECO:0000313" key="3">
    <source>
        <dbReference type="Proteomes" id="UP001381693"/>
    </source>
</evidence>
<reference evidence="2 3" key="1">
    <citation type="submission" date="2023-11" db="EMBL/GenBank/DDBJ databases">
        <title>Halocaridina rubra genome assembly.</title>
        <authorList>
            <person name="Smith C."/>
        </authorList>
    </citation>
    <scope>NUCLEOTIDE SEQUENCE [LARGE SCALE GENOMIC DNA]</scope>
    <source>
        <strain evidence="2">EP-1</strain>
        <tissue evidence="2">Whole</tissue>
    </source>
</reference>